<feature type="signal peptide" evidence="2">
    <location>
        <begin position="1"/>
        <end position="29"/>
    </location>
</feature>
<organism evidence="3 4">
    <name type="scientific">Klebsormidium nitens</name>
    <name type="common">Green alga</name>
    <name type="synonym">Ulothrix nitens</name>
    <dbReference type="NCBI Taxonomy" id="105231"/>
    <lineage>
        <taxon>Eukaryota</taxon>
        <taxon>Viridiplantae</taxon>
        <taxon>Streptophyta</taxon>
        <taxon>Klebsormidiophyceae</taxon>
        <taxon>Klebsormidiales</taxon>
        <taxon>Klebsormidiaceae</taxon>
        <taxon>Klebsormidium</taxon>
    </lineage>
</organism>
<gene>
    <name evidence="3" type="ORF">KFL_002080170</name>
</gene>
<keyword evidence="1" id="KW-1133">Transmembrane helix</keyword>
<keyword evidence="4" id="KW-1185">Reference proteome</keyword>
<dbReference type="Proteomes" id="UP000054558">
    <property type="component" value="Unassembled WGS sequence"/>
</dbReference>
<evidence type="ECO:0000256" key="2">
    <source>
        <dbReference type="SAM" id="SignalP"/>
    </source>
</evidence>
<evidence type="ECO:0000256" key="1">
    <source>
        <dbReference type="SAM" id="Phobius"/>
    </source>
</evidence>
<keyword evidence="1" id="KW-0472">Membrane</keyword>
<feature type="chain" id="PRO_5012553280" evidence="2">
    <location>
        <begin position="30"/>
        <end position="333"/>
    </location>
</feature>
<feature type="transmembrane region" description="Helical" evidence="1">
    <location>
        <begin position="133"/>
        <end position="161"/>
    </location>
</feature>
<accession>A0A1Y1I1P9</accession>
<keyword evidence="1" id="KW-0812">Transmembrane</keyword>
<proteinExistence type="predicted"/>
<sequence length="333" mass="36017">MAAPFPSLKMRSPLFLLLALSSITHSARGELSSGCNPLPEPSLVNQFLLTNHSDLRNPAFGESVNGLTAEEGLRFPRQLQVVKCHSFGNLSTGNSSFDFYQVESPSQVCKAPPPLEFDLSPNVRSEMKGPGGLLFLAFLASVIITGLTTWAIVFSLGAFLVRSIGRLVCWLSGKLCVSPEAEANMNNTSLVIQESFGAAFYVQTNGVWSLDKNAKRAADPLSQTHDVATWDTDFGGGLNRFLNDSGTGLNLTLCATKTMTFYVSCPVRCAGLGEPYGNRAPGKAQLKVCPDYFERTPVKMALIENVCDGVAGAVAVLLTFWCCRCCLRKKRVN</sequence>
<keyword evidence="2" id="KW-0732">Signal</keyword>
<evidence type="ECO:0000313" key="3">
    <source>
        <dbReference type="EMBL" id="GAQ84840.1"/>
    </source>
</evidence>
<evidence type="ECO:0000313" key="4">
    <source>
        <dbReference type="Proteomes" id="UP000054558"/>
    </source>
</evidence>
<dbReference type="EMBL" id="DF237157">
    <property type="protein sequence ID" value="GAQ84840.1"/>
    <property type="molecule type" value="Genomic_DNA"/>
</dbReference>
<reference evidence="3 4" key="1">
    <citation type="journal article" date="2014" name="Nat. Commun.">
        <title>Klebsormidium flaccidum genome reveals primary factors for plant terrestrial adaptation.</title>
        <authorList>
            <person name="Hori K."/>
            <person name="Maruyama F."/>
            <person name="Fujisawa T."/>
            <person name="Togashi T."/>
            <person name="Yamamoto N."/>
            <person name="Seo M."/>
            <person name="Sato S."/>
            <person name="Yamada T."/>
            <person name="Mori H."/>
            <person name="Tajima N."/>
            <person name="Moriyama T."/>
            <person name="Ikeuchi M."/>
            <person name="Watanabe M."/>
            <person name="Wada H."/>
            <person name="Kobayashi K."/>
            <person name="Saito M."/>
            <person name="Masuda T."/>
            <person name="Sasaki-Sekimoto Y."/>
            <person name="Mashiguchi K."/>
            <person name="Awai K."/>
            <person name="Shimojima M."/>
            <person name="Masuda S."/>
            <person name="Iwai M."/>
            <person name="Nobusawa T."/>
            <person name="Narise T."/>
            <person name="Kondo S."/>
            <person name="Saito H."/>
            <person name="Sato R."/>
            <person name="Murakawa M."/>
            <person name="Ihara Y."/>
            <person name="Oshima-Yamada Y."/>
            <person name="Ohtaka K."/>
            <person name="Satoh M."/>
            <person name="Sonobe K."/>
            <person name="Ishii M."/>
            <person name="Ohtani R."/>
            <person name="Kanamori-Sato M."/>
            <person name="Honoki R."/>
            <person name="Miyazaki D."/>
            <person name="Mochizuki H."/>
            <person name="Umetsu J."/>
            <person name="Higashi K."/>
            <person name="Shibata D."/>
            <person name="Kamiya Y."/>
            <person name="Sato N."/>
            <person name="Nakamura Y."/>
            <person name="Tabata S."/>
            <person name="Ida S."/>
            <person name="Kurokawa K."/>
            <person name="Ohta H."/>
        </authorList>
    </citation>
    <scope>NUCLEOTIDE SEQUENCE [LARGE SCALE GENOMIC DNA]</scope>
    <source>
        <strain evidence="3 4">NIES-2285</strain>
    </source>
</reference>
<name>A0A1Y1I1P9_KLENI</name>
<dbReference type="AlphaFoldDB" id="A0A1Y1I1P9"/>
<protein>
    <submittedName>
        <fullName evidence="3">Uncharacterized protein</fullName>
    </submittedName>
</protein>